<dbReference type="Gene3D" id="3.30.200.20">
    <property type="entry name" value="Phosphorylase Kinase, domain 1"/>
    <property type="match status" value="1"/>
</dbReference>
<keyword evidence="2" id="KW-0677">Repeat</keyword>
<gene>
    <name evidence="5" type="ORF">N656DRAFT_708040</name>
</gene>
<feature type="domain" description="Protein kinase" evidence="4">
    <location>
        <begin position="210"/>
        <end position="467"/>
    </location>
</feature>
<dbReference type="RefSeq" id="XP_064670633.1">
    <property type="nucleotide sequence ID" value="XM_064811476.1"/>
</dbReference>
<dbReference type="Proteomes" id="UP001302812">
    <property type="component" value="Unassembled WGS sequence"/>
</dbReference>
<name>A0AAN6YTF7_9PEZI</name>
<keyword evidence="3" id="KW-0067">ATP-binding</keyword>
<dbReference type="InterPro" id="IPR001245">
    <property type="entry name" value="Ser-Thr/Tyr_kinase_cat_dom"/>
</dbReference>
<dbReference type="PROSITE" id="PS00107">
    <property type="entry name" value="PROTEIN_KINASE_ATP"/>
    <property type="match status" value="1"/>
</dbReference>
<dbReference type="GO" id="GO:0005524">
    <property type="term" value="F:ATP binding"/>
    <property type="evidence" value="ECO:0007669"/>
    <property type="project" value="UniProtKB-UniRule"/>
</dbReference>
<evidence type="ECO:0000313" key="6">
    <source>
        <dbReference type="Proteomes" id="UP001302812"/>
    </source>
</evidence>
<reference evidence="5" key="2">
    <citation type="submission" date="2023-05" db="EMBL/GenBank/DDBJ databases">
        <authorList>
            <consortium name="Lawrence Berkeley National Laboratory"/>
            <person name="Steindorff A."/>
            <person name="Hensen N."/>
            <person name="Bonometti L."/>
            <person name="Westerberg I."/>
            <person name="Brannstrom I.O."/>
            <person name="Guillou S."/>
            <person name="Cros-Aarteil S."/>
            <person name="Calhoun S."/>
            <person name="Haridas S."/>
            <person name="Kuo A."/>
            <person name="Mondo S."/>
            <person name="Pangilinan J."/>
            <person name="Riley R."/>
            <person name="Labutti K."/>
            <person name="Andreopoulos B."/>
            <person name="Lipzen A."/>
            <person name="Chen C."/>
            <person name="Yanf M."/>
            <person name="Daum C."/>
            <person name="Ng V."/>
            <person name="Clum A."/>
            <person name="Ohm R."/>
            <person name="Martin F."/>
            <person name="Silar P."/>
            <person name="Natvig D."/>
            <person name="Lalanne C."/>
            <person name="Gautier V."/>
            <person name="Ament-Velasquez S.L."/>
            <person name="Kruys A."/>
            <person name="Hutchinson M.I."/>
            <person name="Powell A.J."/>
            <person name="Barry K."/>
            <person name="Miller A.N."/>
            <person name="Grigoriev I.V."/>
            <person name="Debuchy R."/>
            <person name="Gladieux P."/>
            <person name="Thoren M.H."/>
            <person name="Johannesson H."/>
        </authorList>
    </citation>
    <scope>NUCLEOTIDE SEQUENCE</scope>
    <source>
        <strain evidence="5">CBS 508.74</strain>
    </source>
</reference>
<keyword evidence="3" id="KW-0547">Nucleotide-binding</keyword>
<protein>
    <submittedName>
        <fullName evidence="5">Outer arm dynein light chain 1</fullName>
    </submittedName>
</protein>
<dbReference type="InterPro" id="IPR017441">
    <property type="entry name" value="Protein_kinase_ATP_BS"/>
</dbReference>
<dbReference type="PANTHER" id="PTHR48051">
    <property type="match status" value="1"/>
</dbReference>
<proteinExistence type="predicted"/>
<comment type="caution">
    <text evidence="5">The sequence shown here is derived from an EMBL/GenBank/DDBJ whole genome shotgun (WGS) entry which is preliminary data.</text>
</comment>
<dbReference type="GeneID" id="89935601"/>
<dbReference type="InterPro" id="IPR050216">
    <property type="entry name" value="LRR_domain-containing"/>
</dbReference>
<dbReference type="PANTHER" id="PTHR48051:SF1">
    <property type="entry name" value="RAS SUPPRESSOR PROTEIN 1"/>
    <property type="match status" value="1"/>
</dbReference>
<keyword evidence="1" id="KW-0433">Leucine-rich repeat</keyword>
<reference evidence="5" key="1">
    <citation type="journal article" date="2023" name="Mol. Phylogenet. Evol.">
        <title>Genome-scale phylogeny and comparative genomics of the fungal order Sordariales.</title>
        <authorList>
            <person name="Hensen N."/>
            <person name="Bonometti L."/>
            <person name="Westerberg I."/>
            <person name="Brannstrom I.O."/>
            <person name="Guillou S."/>
            <person name="Cros-Aarteil S."/>
            <person name="Calhoun S."/>
            <person name="Haridas S."/>
            <person name="Kuo A."/>
            <person name="Mondo S."/>
            <person name="Pangilinan J."/>
            <person name="Riley R."/>
            <person name="LaButti K."/>
            <person name="Andreopoulos B."/>
            <person name="Lipzen A."/>
            <person name="Chen C."/>
            <person name="Yan M."/>
            <person name="Daum C."/>
            <person name="Ng V."/>
            <person name="Clum A."/>
            <person name="Steindorff A."/>
            <person name="Ohm R.A."/>
            <person name="Martin F."/>
            <person name="Silar P."/>
            <person name="Natvig D.O."/>
            <person name="Lalanne C."/>
            <person name="Gautier V."/>
            <person name="Ament-Velasquez S.L."/>
            <person name="Kruys A."/>
            <person name="Hutchinson M.I."/>
            <person name="Powell A.J."/>
            <person name="Barry K."/>
            <person name="Miller A.N."/>
            <person name="Grigoriev I.V."/>
            <person name="Debuchy R."/>
            <person name="Gladieux P."/>
            <person name="Hiltunen Thoren M."/>
            <person name="Johannesson H."/>
        </authorList>
    </citation>
    <scope>NUCLEOTIDE SEQUENCE</scope>
    <source>
        <strain evidence="5">CBS 508.74</strain>
    </source>
</reference>
<dbReference type="EMBL" id="MU853340">
    <property type="protein sequence ID" value="KAK4113063.1"/>
    <property type="molecule type" value="Genomic_DNA"/>
</dbReference>
<feature type="binding site" evidence="3">
    <location>
        <position position="242"/>
    </location>
    <ligand>
        <name>ATP</name>
        <dbReference type="ChEBI" id="CHEBI:30616"/>
    </ligand>
</feature>
<evidence type="ECO:0000256" key="1">
    <source>
        <dbReference type="ARBA" id="ARBA00022614"/>
    </source>
</evidence>
<dbReference type="GO" id="GO:0005737">
    <property type="term" value="C:cytoplasm"/>
    <property type="evidence" value="ECO:0007669"/>
    <property type="project" value="TreeGrafter"/>
</dbReference>
<evidence type="ECO:0000313" key="5">
    <source>
        <dbReference type="EMBL" id="KAK4113063.1"/>
    </source>
</evidence>
<dbReference type="SUPFAM" id="SSF56112">
    <property type="entry name" value="Protein kinase-like (PK-like)"/>
    <property type="match status" value="1"/>
</dbReference>
<dbReference type="InterPro" id="IPR011009">
    <property type="entry name" value="Kinase-like_dom_sf"/>
</dbReference>
<dbReference type="Gene3D" id="3.80.10.10">
    <property type="entry name" value="Ribonuclease Inhibitor"/>
    <property type="match status" value="1"/>
</dbReference>
<keyword evidence="6" id="KW-1185">Reference proteome</keyword>
<dbReference type="InterPro" id="IPR001611">
    <property type="entry name" value="Leu-rich_rpt"/>
</dbReference>
<evidence type="ECO:0000256" key="3">
    <source>
        <dbReference type="PROSITE-ProRule" id="PRU10141"/>
    </source>
</evidence>
<evidence type="ECO:0000259" key="4">
    <source>
        <dbReference type="PROSITE" id="PS50011"/>
    </source>
</evidence>
<dbReference type="InterPro" id="IPR032675">
    <property type="entry name" value="LRR_dom_sf"/>
</dbReference>
<evidence type="ECO:0000256" key="2">
    <source>
        <dbReference type="ARBA" id="ARBA00022737"/>
    </source>
</evidence>
<dbReference type="InterPro" id="IPR000719">
    <property type="entry name" value="Prot_kinase_dom"/>
</dbReference>
<accession>A0AAN6YTF7</accession>
<dbReference type="AlphaFoldDB" id="A0AAN6YTF7"/>
<organism evidence="5 6">
    <name type="scientific">Canariomyces notabilis</name>
    <dbReference type="NCBI Taxonomy" id="2074819"/>
    <lineage>
        <taxon>Eukaryota</taxon>
        <taxon>Fungi</taxon>
        <taxon>Dikarya</taxon>
        <taxon>Ascomycota</taxon>
        <taxon>Pezizomycotina</taxon>
        <taxon>Sordariomycetes</taxon>
        <taxon>Sordariomycetidae</taxon>
        <taxon>Sordariales</taxon>
        <taxon>Chaetomiaceae</taxon>
        <taxon>Canariomyces</taxon>
    </lineage>
</organism>
<dbReference type="PROSITE" id="PS51450">
    <property type="entry name" value="LRR"/>
    <property type="match status" value="1"/>
</dbReference>
<dbReference type="GO" id="GO:0004672">
    <property type="term" value="F:protein kinase activity"/>
    <property type="evidence" value="ECO:0007669"/>
    <property type="project" value="InterPro"/>
</dbReference>
<dbReference type="Pfam" id="PF07714">
    <property type="entry name" value="PK_Tyr_Ser-Thr"/>
    <property type="match status" value="1"/>
</dbReference>
<dbReference type="Gene3D" id="1.10.510.10">
    <property type="entry name" value="Transferase(Phosphotransferase) domain 1"/>
    <property type="match status" value="1"/>
</dbReference>
<sequence>MHDLDVLKSGGYKGSGLVQLKLTCPLTEFPQEILELGDTLKQLDLSGTGLSSLPAGFGAALPNLKIAFFSDCKFKVFPKELATCPNLETVAFRTNGMEEIPEDAFPPRLRWLILTGNRIRSLPTSIGRCNRLQKCLLAGNQLRDLPDEMARCTKLGLLRLSSNCFETLPSWLFTLPELAFLSFAGNPCASPAVNGSRTAPGLASIPWANLEVQQTLGEGASGVICQGLWKQSPQYAEEVAIKLFRGAMTSDGNPADEMAAWLAAGAHESLITVLGRIHGHPDEDAVVGSEASQTFQGGIVMQLIPPHYTVLGQPPSLVTCTRDRFREDASLSVSCVLSMLTGIAGAAAHLHARGISHGDLYAHNILASSEDAHALLGDFGAATIYGHGSARNCGIEKLEVLAFAHLVEDMLGLVKEDQSASAQLQRELWNLHARCASPAVDARPSFDEVVEELEGLMGWRGMMRIPG</sequence>
<dbReference type="PROSITE" id="PS50011">
    <property type="entry name" value="PROTEIN_KINASE_DOM"/>
    <property type="match status" value="1"/>
</dbReference>
<dbReference type="SUPFAM" id="SSF52058">
    <property type="entry name" value="L domain-like"/>
    <property type="match status" value="1"/>
</dbReference>